<dbReference type="InterPro" id="IPR014718">
    <property type="entry name" value="GH-type_carb-bd"/>
</dbReference>
<evidence type="ECO:0000313" key="2">
    <source>
        <dbReference type="EMBL" id="EQD54648.1"/>
    </source>
</evidence>
<evidence type="ECO:0000259" key="1">
    <source>
        <dbReference type="Pfam" id="PF09137"/>
    </source>
</evidence>
<gene>
    <name evidence="2" type="ORF">B1A_12118</name>
</gene>
<dbReference type="SUPFAM" id="SSF74650">
    <property type="entry name" value="Galactose mutarotase-like"/>
    <property type="match status" value="1"/>
</dbReference>
<comment type="caution">
    <text evidence="2">The sequence shown here is derived from an EMBL/GenBank/DDBJ whole genome shotgun (WGS) entry which is preliminary data.</text>
</comment>
<reference evidence="2" key="1">
    <citation type="submission" date="2013-08" db="EMBL/GenBank/DDBJ databases">
        <authorList>
            <person name="Mendez C."/>
            <person name="Richter M."/>
            <person name="Ferrer M."/>
            <person name="Sanchez J."/>
        </authorList>
    </citation>
    <scope>NUCLEOTIDE SEQUENCE</scope>
</reference>
<dbReference type="GO" id="GO:0003824">
    <property type="term" value="F:catalytic activity"/>
    <property type="evidence" value="ECO:0007669"/>
    <property type="project" value="InterPro"/>
</dbReference>
<accession>T1ADD8</accession>
<proteinExistence type="predicted"/>
<dbReference type="AlphaFoldDB" id="T1ADD8"/>
<dbReference type="InterPro" id="IPR015220">
    <property type="entry name" value="Glucodextranase_N"/>
</dbReference>
<name>T1ADD8_9ZZZZ</name>
<sequence length="108" mass="12161">MKLHVYSLLAPHINNSGYGNTAWIGEYKGTTMMFARKDSIVMASCFNIPCKAYSCGYSGVNDGWQDIKINNKMTFNFDRCEDGNIAITAELSIPDDGILILHRFWNIT</sequence>
<organism evidence="2">
    <name type="scientific">mine drainage metagenome</name>
    <dbReference type="NCBI Taxonomy" id="410659"/>
    <lineage>
        <taxon>unclassified sequences</taxon>
        <taxon>metagenomes</taxon>
        <taxon>ecological metagenomes</taxon>
    </lineage>
</organism>
<dbReference type="Pfam" id="PF09137">
    <property type="entry name" value="Glucodextran_N"/>
    <property type="match status" value="1"/>
</dbReference>
<feature type="domain" description="Glucodextranase N-terminal" evidence="1">
    <location>
        <begin position="2"/>
        <end position="93"/>
    </location>
</feature>
<dbReference type="InterPro" id="IPR011013">
    <property type="entry name" value="Gal_mutarotase_sf_dom"/>
</dbReference>
<dbReference type="Gene3D" id="2.70.98.10">
    <property type="match status" value="1"/>
</dbReference>
<dbReference type="EMBL" id="AUZX01008753">
    <property type="protein sequence ID" value="EQD54648.1"/>
    <property type="molecule type" value="Genomic_DNA"/>
</dbReference>
<dbReference type="GO" id="GO:0005975">
    <property type="term" value="P:carbohydrate metabolic process"/>
    <property type="evidence" value="ECO:0007669"/>
    <property type="project" value="InterPro"/>
</dbReference>
<reference evidence="2" key="2">
    <citation type="journal article" date="2014" name="ISME J.">
        <title>Microbial stratification in low pH oxic and suboxic macroscopic growths along an acid mine drainage.</title>
        <authorList>
            <person name="Mendez-Garcia C."/>
            <person name="Mesa V."/>
            <person name="Sprenger R.R."/>
            <person name="Richter M."/>
            <person name="Diez M.S."/>
            <person name="Solano J."/>
            <person name="Bargiela R."/>
            <person name="Golyshina O.V."/>
            <person name="Manteca A."/>
            <person name="Ramos J.L."/>
            <person name="Gallego J.R."/>
            <person name="Llorente I."/>
            <person name="Martins Dos Santos V.A."/>
            <person name="Jensen O.N."/>
            <person name="Pelaez A.I."/>
            <person name="Sanchez J."/>
            <person name="Ferrer M."/>
        </authorList>
    </citation>
    <scope>NUCLEOTIDE SEQUENCE</scope>
</reference>
<protein>
    <submittedName>
        <fullName evidence="2">Glucodextranase N domain protein</fullName>
    </submittedName>
</protein>
<dbReference type="GO" id="GO:0030246">
    <property type="term" value="F:carbohydrate binding"/>
    <property type="evidence" value="ECO:0007669"/>
    <property type="project" value="InterPro"/>
</dbReference>